<sequence length="191" mass="21061">MSLAVKVPADRARGGDGSFEGSGPGSVDNRDTMEKRPGAFRTISEVADELDVPQHVLRFWETKFAQVRPVKRAGGRRYYRPEDVDLIRGIRRLLHEQGYTIRGAQRVLKENGIRFVQSVGRGEAEVAAPTQRDLDTGEYEADEEVAPGAASDDDRLGDDRLALQAVLDDLHACRDALQTLSDPSDLAIRSC</sequence>
<proteinExistence type="predicted"/>
<dbReference type="EMBL" id="BPQF01000007">
    <property type="protein sequence ID" value="GJD38851.1"/>
    <property type="molecule type" value="Genomic_DNA"/>
</dbReference>
<dbReference type="SMART" id="SM00422">
    <property type="entry name" value="HTH_MERR"/>
    <property type="match status" value="1"/>
</dbReference>
<evidence type="ECO:0000313" key="5">
    <source>
        <dbReference type="Proteomes" id="UP001055307"/>
    </source>
</evidence>
<name>A0AAV4Z4D7_9HYPH</name>
<comment type="caution">
    <text evidence="4">The sequence shown here is derived from an EMBL/GenBank/DDBJ whole genome shotgun (WGS) entry which is preliminary data.</text>
</comment>
<dbReference type="Pfam" id="PF13411">
    <property type="entry name" value="MerR_1"/>
    <property type="match status" value="1"/>
</dbReference>
<dbReference type="GO" id="GO:0003700">
    <property type="term" value="F:DNA-binding transcription factor activity"/>
    <property type="evidence" value="ECO:0007669"/>
    <property type="project" value="InterPro"/>
</dbReference>
<feature type="region of interest" description="Disordered" evidence="2">
    <location>
        <begin position="1"/>
        <end position="36"/>
    </location>
</feature>
<dbReference type="InterPro" id="IPR009061">
    <property type="entry name" value="DNA-bd_dom_put_sf"/>
</dbReference>
<dbReference type="PANTHER" id="PTHR30204:SF15">
    <property type="entry name" value="BLL5018 PROTEIN"/>
    <property type="match status" value="1"/>
</dbReference>
<dbReference type="PROSITE" id="PS50937">
    <property type="entry name" value="HTH_MERR_2"/>
    <property type="match status" value="1"/>
</dbReference>
<accession>A0AAV4Z4D7</accession>
<protein>
    <recommendedName>
        <fullName evidence="3">HTH merR-type domain-containing protein</fullName>
    </recommendedName>
</protein>
<gene>
    <name evidence="4" type="ORF">OICFNHDK_1303</name>
</gene>
<feature type="domain" description="HTH merR-type" evidence="3">
    <location>
        <begin position="42"/>
        <end position="110"/>
    </location>
</feature>
<feature type="compositionally biased region" description="Acidic residues" evidence="2">
    <location>
        <begin position="136"/>
        <end position="145"/>
    </location>
</feature>
<feature type="compositionally biased region" description="Gly residues" evidence="2">
    <location>
        <begin position="15"/>
        <end position="24"/>
    </location>
</feature>
<keyword evidence="1" id="KW-0238">DNA-binding</keyword>
<dbReference type="PANTHER" id="PTHR30204">
    <property type="entry name" value="REDOX-CYCLING DRUG-SENSING TRANSCRIPTIONAL ACTIVATOR SOXR"/>
    <property type="match status" value="1"/>
</dbReference>
<dbReference type="AlphaFoldDB" id="A0AAV4Z4D7"/>
<evidence type="ECO:0000259" key="3">
    <source>
        <dbReference type="PROSITE" id="PS50937"/>
    </source>
</evidence>
<evidence type="ECO:0000256" key="1">
    <source>
        <dbReference type="ARBA" id="ARBA00023125"/>
    </source>
</evidence>
<evidence type="ECO:0000256" key="2">
    <source>
        <dbReference type="SAM" id="MobiDB-lite"/>
    </source>
</evidence>
<keyword evidence="5" id="KW-1185">Reference proteome</keyword>
<feature type="region of interest" description="Disordered" evidence="2">
    <location>
        <begin position="125"/>
        <end position="155"/>
    </location>
</feature>
<dbReference type="SUPFAM" id="SSF46955">
    <property type="entry name" value="Putative DNA-binding domain"/>
    <property type="match status" value="1"/>
</dbReference>
<dbReference type="InterPro" id="IPR047057">
    <property type="entry name" value="MerR_fam"/>
</dbReference>
<reference evidence="4" key="1">
    <citation type="journal article" date="2016" name="Front. Microbiol.">
        <title>Genome Sequence of the Piezophilic, Mesophilic Sulfate-Reducing Bacterium Desulfovibrio indicus J2T.</title>
        <authorList>
            <person name="Cao J."/>
            <person name="Maignien L."/>
            <person name="Shao Z."/>
            <person name="Alain K."/>
            <person name="Jebbar M."/>
        </authorList>
    </citation>
    <scope>NUCLEOTIDE SEQUENCE</scope>
    <source>
        <strain evidence="4">DSM 21893</strain>
    </source>
</reference>
<dbReference type="Proteomes" id="UP001055307">
    <property type="component" value="Unassembled WGS sequence"/>
</dbReference>
<evidence type="ECO:0000313" key="4">
    <source>
        <dbReference type="EMBL" id="GJD38851.1"/>
    </source>
</evidence>
<dbReference type="CDD" id="cd04765">
    <property type="entry name" value="HTH_MlrA-like_sg2"/>
    <property type="match status" value="1"/>
</dbReference>
<organism evidence="4 5">
    <name type="scientific">Methylobacterium bullatum</name>
    <dbReference type="NCBI Taxonomy" id="570505"/>
    <lineage>
        <taxon>Bacteria</taxon>
        <taxon>Pseudomonadati</taxon>
        <taxon>Pseudomonadota</taxon>
        <taxon>Alphaproteobacteria</taxon>
        <taxon>Hyphomicrobiales</taxon>
        <taxon>Methylobacteriaceae</taxon>
        <taxon>Methylobacterium</taxon>
    </lineage>
</organism>
<reference evidence="4" key="2">
    <citation type="submission" date="2021-08" db="EMBL/GenBank/DDBJ databases">
        <authorList>
            <person name="Tani A."/>
            <person name="Ola A."/>
            <person name="Ogura Y."/>
            <person name="Katsura K."/>
            <person name="Hayashi T."/>
        </authorList>
    </citation>
    <scope>NUCLEOTIDE SEQUENCE</scope>
    <source>
        <strain evidence="4">DSM 21893</strain>
    </source>
</reference>
<dbReference type="Gene3D" id="1.10.1660.10">
    <property type="match status" value="1"/>
</dbReference>
<dbReference type="InterPro" id="IPR000551">
    <property type="entry name" value="MerR-type_HTH_dom"/>
</dbReference>
<dbReference type="GO" id="GO:0003677">
    <property type="term" value="F:DNA binding"/>
    <property type="evidence" value="ECO:0007669"/>
    <property type="project" value="UniProtKB-KW"/>
</dbReference>